<dbReference type="InterPro" id="IPR003593">
    <property type="entry name" value="AAA+_ATPase"/>
</dbReference>
<proteinExistence type="inferred from homology"/>
<dbReference type="InterPro" id="IPR027417">
    <property type="entry name" value="P-loop_NTPase"/>
</dbReference>
<dbReference type="PANTHER" id="PTHR30258:SF2">
    <property type="entry name" value="COMG OPERON PROTEIN 1"/>
    <property type="match status" value="1"/>
</dbReference>
<keyword evidence="2" id="KW-0547">Nucleotide-binding</keyword>
<organism evidence="5 6">
    <name type="scientific">Shouchella xiaoxiensis</name>
    <dbReference type="NCBI Taxonomy" id="766895"/>
    <lineage>
        <taxon>Bacteria</taxon>
        <taxon>Bacillati</taxon>
        <taxon>Bacillota</taxon>
        <taxon>Bacilli</taxon>
        <taxon>Bacillales</taxon>
        <taxon>Bacillaceae</taxon>
        <taxon>Shouchella</taxon>
    </lineage>
</organism>
<evidence type="ECO:0000313" key="6">
    <source>
        <dbReference type="Proteomes" id="UP001179280"/>
    </source>
</evidence>
<dbReference type="SMART" id="SM00382">
    <property type="entry name" value="AAA"/>
    <property type="match status" value="1"/>
</dbReference>
<gene>
    <name evidence="5" type="ORF">JOC54_003624</name>
</gene>
<feature type="domain" description="Bacterial type II secretion system protein E" evidence="4">
    <location>
        <begin position="204"/>
        <end position="218"/>
    </location>
</feature>
<comment type="caution">
    <text evidence="5">The sequence shown here is derived from an EMBL/GenBank/DDBJ whole genome shotgun (WGS) entry which is preliminary data.</text>
</comment>
<dbReference type="CDD" id="cd01129">
    <property type="entry name" value="PulE-GspE-like"/>
    <property type="match status" value="1"/>
</dbReference>
<dbReference type="RefSeq" id="WP_204467890.1">
    <property type="nucleotide sequence ID" value="NZ_JAFBCV010000013.1"/>
</dbReference>
<dbReference type="Gene3D" id="3.40.50.300">
    <property type="entry name" value="P-loop containing nucleotide triphosphate hydrolases"/>
    <property type="match status" value="1"/>
</dbReference>
<name>A0ABS2SXW0_9BACI</name>
<evidence type="ECO:0000256" key="1">
    <source>
        <dbReference type="ARBA" id="ARBA00006611"/>
    </source>
</evidence>
<dbReference type="PROSITE" id="PS00662">
    <property type="entry name" value="T2SP_E"/>
    <property type="match status" value="1"/>
</dbReference>
<keyword evidence="6" id="KW-1185">Reference proteome</keyword>
<evidence type="ECO:0000256" key="2">
    <source>
        <dbReference type="ARBA" id="ARBA00022741"/>
    </source>
</evidence>
<evidence type="ECO:0000256" key="3">
    <source>
        <dbReference type="ARBA" id="ARBA00022840"/>
    </source>
</evidence>
<dbReference type="SUPFAM" id="SSF52540">
    <property type="entry name" value="P-loop containing nucleoside triphosphate hydrolases"/>
    <property type="match status" value="1"/>
</dbReference>
<dbReference type="EMBL" id="JAFBCV010000013">
    <property type="protein sequence ID" value="MBM7840343.1"/>
    <property type="molecule type" value="Genomic_DNA"/>
</dbReference>
<comment type="similarity">
    <text evidence="1">Belongs to the GSP E family.</text>
</comment>
<protein>
    <submittedName>
        <fullName evidence="5">Competence protein ComGA</fullName>
    </submittedName>
</protein>
<keyword evidence="3" id="KW-0067">ATP-binding</keyword>
<accession>A0ABS2SXW0</accession>
<dbReference type="Pfam" id="PF00437">
    <property type="entry name" value="T2SSE"/>
    <property type="match status" value="1"/>
</dbReference>
<sequence length="327" mass="36393">MTDIERTSKDLINEAILLGATDIHFMPLKNGYQCRYRVAGSLTMGSFYQQDIAEKMINYLKYSVGMDIGERRKSQSKSMLYTHQSTSFTLRFSTLPASPTESLAIRIAPFTSPYLLQSLSFFQADQSHLSRISLLNEGLVLITGATGSGKTTTIYALLEEFKKRDQAIIISIEDPVERPLEGVIQMEVNEKAGITFTHALQAILRHDPDIIVIGEIRDEQTAVLAIQAAMTGHLVLASLHATNAFLSFMRLTELGVTNGFDCIKAVVHQKLAVIKGTTMRFSVYDWLVGDDLVQAIKGVKPKRSNCTSLKRAWAIKAIDTEECLRLL</sequence>
<dbReference type="InterPro" id="IPR001482">
    <property type="entry name" value="T2SS/T4SS_dom"/>
</dbReference>
<reference evidence="5" key="1">
    <citation type="submission" date="2021-01" db="EMBL/GenBank/DDBJ databases">
        <title>Genomic Encyclopedia of Type Strains, Phase IV (KMG-IV): sequencing the most valuable type-strain genomes for metagenomic binning, comparative biology and taxonomic classification.</title>
        <authorList>
            <person name="Goeker M."/>
        </authorList>
    </citation>
    <scope>NUCLEOTIDE SEQUENCE</scope>
    <source>
        <strain evidence="5">DSM 21943</strain>
    </source>
</reference>
<dbReference type="Gene3D" id="3.30.450.90">
    <property type="match status" value="1"/>
</dbReference>
<evidence type="ECO:0000259" key="4">
    <source>
        <dbReference type="PROSITE" id="PS00662"/>
    </source>
</evidence>
<dbReference type="Proteomes" id="UP001179280">
    <property type="component" value="Unassembled WGS sequence"/>
</dbReference>
<evidence type="ECO:0000313" key="5">
    <source>
        <dbReference type="EMBL" id="MBM7840343.1"/>
    </source>
</evidence>
<dbReference type="PANTHER" id="PTHR30258">
    <property type="entry name" value="TYPE II SECRETION SYSTEM PROTEIN GSPE-RELATED"/>
    <property type="match status" value="1"/>
</dbReference>